<dbReference type="AlphaFoldDB" id="A0AAV2G8P6"/>
<proteinExistence type="predicted"/>
<dbReference type="Proteomes" id="UP001497516">
    <property type="component" value="Chromosome 8"/>
</dbReference>
<feature type="compositionally biased region" description="Low complexity" evidence="1">
    <location>
        <begin position="36"/>
        <end position="52"/>
    </location>
</feature>
<organism evidence="2 3">
    <name type="scientific">Linum trigynum</name>
    <dbReference type="NCBI Taxonomy" id="586398"/>
    <lineage>
        <taxon>Eukaryota</taxon>
        <taxon>Viridiplantae</taxon>
        <taxon>Streptophyta</taxon>
        <taxon>Embryophyta</taxon>
        <taxon>Tracheophyta</taxon>
        <taxon>Spermatophyta</taxon>
        <taxon>Magnoliopsida</taxon>
        <taxon>eudicotyledons</taxon>
        <taxon>Gunneridae</taxon>
        <taxon>Pentapetalae</taxon>
        <taxon>rosids</taxon>
        <taxon>fabids</taxon>
        <taxon>Malpighiales</taxon>
        <taxon>Linaceae</taxon>
        <taxon>Linum</taxon>
    </lineage>
</organism>
<keyword evidence="3" id="KW-1185">Reference proteome</keyword>
<reference evidence="2 3" key="1">
    <citation type="submission" date="2024-04" db="EMBL/GenBank/DDBJ databases">
        <authorList>
            <person name="Fracassetti M."/>
        </authorList>
    </citation>
    <scope>NUCLEOTIDE SEQUENCE [LARGE SCALE GENOMIC DNA]</scope>
</reference>
<evidence type="ECO:0000313" key="2">
    <source>
        <dbReference type="EMBL" id="CAL1407051.1"/>
    </source>
</evidence>
<feature type="region of interest" description="Disordered" evidence="1">
    <location>
        <begin position="1"/>
        <end position="69"/>
    </location>
</feature>
<evidence type="ECO:0000313" key="3">
    <source>
        <dbReference type="Proteomes" id="UP001497516"/>
    </source>
</evidence>
<name>A0AAV2G8P6_9ROSI</name>
<gene>
    <name evidence="2" type="ORF">LTRI10_LOCUS46740</name>
</gene>
<accession>A0AAV2G8P6</accession>
<dbReference type="EMBL" id="OZ034821">
    <property type="protein sequence ID" value="CAL1407051.1"/>
    <property type="molecule type" value="Genomic_DNA"/>
</dbReference>
<evidence type="ECO:0000256" key="1">
    <source>
        <dbReference type="SAM" id="MobiDB-lite"/>
    </source>
</evidence>
<protein>
    <submittedName>
        <fullName evidence="2">Uncharacterized protein</fullName>
    </submittedName>
</protein>
<sequence>MAAPDATSDIDTASPVVPYPSPVEDVHREDLSTAESSFTPTGSSTEPPSSSSLTVHPSPPSSAVDTSPSLLPTCLHLRSLLSAVATGCDVPPLA</sequence>